<proteinExistence type="predicted"/>
<sequence>MRIRRFFGQNRQTFFLWFLISGIVTIWMGKNKNTEFKTLDSSEKRAKQEEKQKEERKENERIARGCILVIQSILRKYLVLPLLIIAKNIVRILLFQPPEWYEDLKEWNREVHVKCTYNGVQLSEREFPKNWLIEGIQIKILFPFRPKPWRRSKLRSHHRDPSRPR</sequence>
<keyword evidence="1" id="KW-1133">Transmembrane helix</keyword>
<dbReference type="OrthoDB" id="1938219at2759"/>
<dbReference type="PANTHER" id="PTHR33163:SF40">
    <property type="entry name" value="PROTEIN TIC 214"/>
    <property type="match status" value="1"/>
</dbReference>
<dbReference type="PANTHER" id="PTHR33163">
    <property type="entry name" value="PROTEIN TIC 214-RELATED"/>
    <property type="match status" value="1"/>
</dbReference>
<evidence type="ECO:0000256" key="1">
    <source>
        <dbReference type="SAM" id="Phobius"/>
    </source>
</evidence>
<protein>
    <recommendedName>
        <fullName evidence="4">Protein TIC 214</fullName>
    </recommendedName>
</protein>
<keyword evidence="1" id="KW-0472">Membrane</keyword>
<comment type="caution">
    <text evidence="2">The sequence shown here is derived from an EMBL/GenBank/DDBJ whole genome shotgun (WGS) entry which is preliminary data.</text>
</comment>
<accession>A0A9Q0KQ07</accession>
<evidence type="ECO:0008006" key="4">
    <source>
        <dbReference type="Google" id="ProtNLM"/>
    </source>
</evidence>
<feature type="transmembrane region" description="Helical" evidence="1">
    <location>
        <begin position="12"/>
        <end position="29"/>
    </location>
</feature>
<organism evidence="2 3">
    <name type="scientific">Protea cynaroides</name>
    <dbReference type="NCBI Taxonomy" id="273540"/>
    <lineage>
        <taxon>Eukaryota</taxon>
        <taxon>Viridiplantae</taxon>
        <taxon>Streptophyta</taxon>
        <taxon>Embryophyta</taxon>
        <taxon>Tracheophyta</taxon>
        <taxon>Spermatophyta</taxon>
        <taxon>Magnoliopsida</taxon>
        <taxon>Proteales</taxon>
        <taxon>Proteaceae</taxon>
        <taxon>Protea</taxon>
    </lineage>
</organism>
<keyword evidence="3" id="KW-1185">Reference proteome</keyword>
<dbReference type="Proteomes" id="UP001141806">
    <property type="component" value="Unassembled WGS sequence"/>
</dbReference>
<dbReference type="Pfam" id="PF05758">
    <property type="entry name" value="Ycf1"/>
    <property type="match status" value="1"/>
</dbReference>
<name>A0A9Q0KQ07_9MAGN</name>
<dbReference type="InterPro" id="IPR008896">
    <property type="entry name" value="TIC214"/>
</dbReference>
<dbReference type="AlphaFoldDB" id="A0A9Q0KQ07"/>
<keyword evidence="1" id="KW-0812">Transmembrane</keyword>
<evidence type="ECO:0000313" key="3">
    <source>
        <dbReference type="Proteomes" id="UP001141806"/>
    </source>
</evidence>
<gene>
    <name evidence="2" type="ORF">NE237_007358</name>
</gene>
<evidence type="ECO:0000313" key="2">
    <source>
        <dbReference type="EMBL" id="KAJ4974184.1"/>
    </source>
</evidence>
<dbReference type="GO" id="GO:0016020">
    <property type="term" value="C:membrane"/>
    <property type="evidence" value="ECO:0007669"/>
    <property type="project" value="InterPro"/>
</dbReference>
<reference evidence="2" key="1">
    <citation type="journal article" date="2023" name="Plant J.">
        <title>The genome of the king protea, Protea cynaroides.</title>
        <authorList>
            <person name="Chang J."/>
            <person name="Duong T.A."/>
            <person name="Schoeman C."/>
            <person name="Ma X."/>
            <person name="Roodt D."/>
            <person name="Barker N."/>
            <person name="Li Z."/>
            <person name="Van de Peer Y."/>
            <person name="Mizrachi E."/>
        </authorList>
    </citation>
    <scope>NUCLEOTIDE SEQUENCE</scope>
    <source>
        <tissue evidence="2">Young leaves</tissue>
    </source>
</reference>
<dbReference type="EMBL" id="JAMYWD010000004">
    <property type="protein sequence ID" value="KAJ4974184.1"/>
    <property type="molecule type" value="Genomic_DNA"/>
</dbReference>